<dbReference type="PANTHER" id="PTHR38834:SF3">
    <property type="entry name" value="SOLUTE-BINDING PROTEIN FAMILY 3_N-TERMINAL DOMAIN-CONTAINING PROTEIN"/>
    <property type="match status" value="1"/>
</dbReference>
<gene>
    <name evidence="2" type="ORF">GW587_24080</name>
</gene>
<dbReference type="PANTHER" id="PTHR38834">
    <property type="entry name" value="PERIPLASMIC SUBSTRATE BINDING PROTEIN FAMILY 3"/>
    <property type="match status" value="1"/>
</dbReference>
<reference evidence="3" key="2">
    <citation type="submission" date="2023-07" db="EMBL/GenBank/DDBJ databases">
        <title>Duganella aceri sp. nov., isolated from tree sap.</title>
        <authorList>
            <person name="Kim I.S."/>
        </authorList>
    </citation>
    <scope>NUCLEOTIDE SEQUENCE [LARGE SCALE GENOMIC DNA]</scope>
    <source>
        <strain evidence="3">SAP-35</strain>
    </source>
</reference>
<sequence>MRPPRIPLAALALATLAGATTDGAPAGAAIAPLAAASATVAAGRAAWAVAAPRHVTSATVTAAGDGAWAVAAPRHVTSATVTAAGRDAWAVAAPRHVASASVTAAGGGAWAAAAPRHVYVHNVAPFAFNEDGAYRGLLYDMLTELGRRTGNAGAVNPVPLRRAQAMLQSEPGAMATLARFPKIEHDYRWLCKLADDKVLLLARTGSGVDISSAEAARNLRVGVLLGGPGEALARRLGFTRIETVSLSQNNARKLAAGRIDAWLTTWNIGRFEQLRTGGRLDALRSGAVLKTAEQYLAAPLGMDDRTAARWQAACAAMRQDGTHERIARRYGLANSVDHTDVAAVKQRRRQLPVAQTLKPPAQRAPLAVAAPGHVQDVGLARIDGLLLDQIATLQ</sequence>
<dbReference type="EMBL" id="JAADJT010000012">
    <property type="protein sequence ID" value="NGZ87324.1"/>
    <property type="molecule type" value="Genomic_DNA"/>
</dbReference>
<name>A0ABX0FRN7_9BURK</name>
<reference evidence="2 3" key="1">
    <citation type="submission" date="2020-01" db="EMBL/GenBank/DDBJ databases">
        <authorList>
            <person name="Lee S.D."/>
        </authorList>
    </citation>
    <scope>NUCLEOTIDE SEQUENCE [LARGE SCALE GENOMIC DNA]</scope>
    <source>
        <strain evidence="2 3">SAP-35</strain>
    </source>
</reference>
<organism evidence="2 3">
    <name type="scientific">Duganella aceris</name>
    <dbReference type="NCBI Taxonomy" id="2703883"/>
    <lineage>
        <taxon>Bacteria</taxon>
        <taxon>Pseudomonadati</taxon>
        <taxon>Pseudomonadota</taxon>
        <taxon>Betaproteobacteria</taxon>
        <taxon>Burkholderiales</taxon>
        <taxon>Oxalobacteraceae</taxon>
        <taxon>Telluria group</taxon>
        <taxon>Duganella</taxon>
    </lineage>
</organism>
<evidence type="ECO:0000313" key="2">
    <source>
        <dbReference type="EMBL" id="NGZ87324.1"/>
    </source>
</evidence>
<dbReference type="Proteomes" id="UP000666369">
    <property type="component" value="Unassembled WGS sequence"/>
</dbReference>
<dbReference type="Gene3D" id="3.40.190.10">
    <property type="entry name" value="Periplasmic binding protein-like II"/>
    <property type="match status" value="2"/>
</dbReference>
<keyword evidence="1" id="KW-0732">Signal</keyword>
<comment type="caution">
    <text evidence="2">The sequence shown here is derived from an EMBL/GenBank/DDBJ whole genome shotgun (WGS) entry which is preliminary data.</text>
</comment>
<keyword evidence="3" id="KW-1185">Reference proteome</keyword>
<accession>A0ABX0FRN7</accession>
<proteinExistence type="predicted"/>
<dbReference type="SUPFAM" id="SSF53850">
    <property type="entry name" value="Periplasmic binding protein-like II"/>
    <property type="match status" value="1"/>
</dbReference>
<evidence type="ECO:0000256" key="1">
    <source>
        <dbReference type="SAM" id="SignalP"/>
    </source>
</evidence>
<feature type="signal peptide" evidence="1">
    <location>
        <begin position="1"/>
        <end position="19"/>
    </location>
</feature>
<protein>
    <submittedName>
        <fullName evidence="2">ABC transporter substrate-binding protein</fullName>
    </submittedName>
</protein>
<evidence type="ECO:0000313" key="3">
    <source>
        <dbReference type="Proteomes" id="UP000666369"/>
    </source>
</evidence>
<feature type="chain" id="PRO_5046010456" evidence="1">
    <location>
        <begin position="20"/>
        <end position="394"/>
    </location>
</feature>